<feature type="region of interest" description="Disordered" evidence="1">
    <location>
        <begin position="159"/>
        <end position="193"/>
    </location>
</feature>
<comment type="caution">
    <text evidence="2">The sequence shown here is derived from an EMBL/GenBank/DDBJ whole genome shotgun (WGS) entry which is preliminary data.</text>
</comment>
<dbReference type="EMBL" id="JANJYJ010000008">
    <property type="protein sequence ID" value="KAK3194248.1"/>
    <property type="molecule type" value="Genomic_DNA"/>
</dbReference>
<protein>
    <recommendedName>
        <fullName evidence="4">Reverse transcriptase domain-containing protein</fullName>
    </recommendedName>
</protein>
<keyword evidence="3" id="KW-1185">Reference proteome</keyword>
<dbReference type="AlphaFoldDB" id="A0AAD9ZXK7"/>
<sequence length="490" mass="56150">MIGDVKEIDDGGTGDCAWKYVRVRVVINIDQPLWCILRGRKNGVENRLSRGQTMEVMGVQRDGGGKKGLPTEVSGLELRNTVIRLDTEDKDRDSGMRTKHIRDDLGKSTFVRKNLGTAFNEKDDNDSDNEFKARNQDDGLQVEMVVEFEVNSSNMDVDNGLIQSSDVSKIDGGNAYGKKDGPDNSNRVRPNTEKSKRWAMDGVGEHTWLTIEVQLRKQNSLVDIGFESMASKIVKQRIWVIEKELDLLLDKEEIYWRQRSWETWLKLGDKNSKVFHKQASARKARNYISGLYDRSGAWKNTTDEVFDVLKLYFSEIFCIVSPSDRDLVLILDHVQLYLPTGKCSFLDSRFIEEEIRRAVFDMYPTKALRLDGLLALFYQKFWYIVGNKVTKACLGVLNDDHDMEEVNQTLITLIPKIKRVERMTDFRPISLCNVLYKIVVKALANRFKGVLGDLIFETRSAFIPRPLIYDNVIVGFECMHALKGHNKGKK</sequence>
<accession>A0AAD9ZXK7</accession>
<name>A0AAD9ZXK7_9ROSI</name>
<evidence type="ECO:0000256" key="1">
    <source>
        <dbReference type="SAM" id="MobiDB-lite"/>
    </source>
</evidence>
<reference evidence="2" key="1">
    <citation type="journal article" date="2023" name="Plant J.">
        <title>Genome sequences and population genomics provide insights into the demographic history, inbreeding, and mutation load of two 'living fossil' tree species of Dipteronia.</title>
        <authorList>
            <person name="Feng Y."/>
            <person name="Comes H.P."/>
            <person name="Chen J."/>
            <person name="Zhu S."/>
            <person name="Lu R."/>
            <person name="Zhang X."/>
            <person name="Li P."/>
            <person name="Qiu J."/>
            <person name="Olsen K.M."/>
            <person name="Qiu Y."/>
        </authorList>
    </citation>
    <scope>NUCLEOTIDE SEQUENCE</scope>
    <source>
        <strain evidence="2">NBL</strain>
    </source>
</reference>
<gene>
    <name evidence="2" type="ORF">Dsin_025558</name>
</gene>
<evidence type="ECO:0008006" key="4">
    <source>
        <dbReference type="Google" id="ProtNLM"/>
    </source>
</evidence>
<evidence type="ECO:0000313" key="3">
    <source>
        <dbReference type="Proteomes" id="UP001281410"/>
    </source>
</evidence>
<organism evidence="2 3">
    <name type="scientific">Dipteronia sinensis</name>
    <dbReference type="NCBI Taxonomy" id="43782"/>
    <lineage>
        <taxon>Eukaryota</taxon>
        <taxon>Viridiplantae</taxon>
        <taxon>Streptophyta</taxon>
        <taxon>Embryophyta</taxon>
        <taxon>Tracheophyta</taxon>
        <taxon>Spermatophyta</taxon>
        <taxon>Magnoliopsida</taxon>
        <taxon>eudicotyledons</taxon>
        <taxon>Gunneridae</taxon>
        <taxon>Pentapetalae</taxon>
        <taxon>rosids</taxon>
        <taxon>malvids</taxon>
        <taxon>Sapindales</taxon>
        <taxon>Sapindaceae</taxon>
        <taxon>Hippocastanoideae</taxon>
        <taxon>Acereae</taxon>
        <taxon>Dipteronia</taxon>
    </lineage>
</organism>
<dbReference type="PANTHER" id="PTHR46890:SF48">
    <property type="entry name" value="RNA-DIRECTED DNA POLYMERASE"/>
    <property type="match status" value="1"/>
</dbReference>
<dbReference type="PANTHER" id="PTHR46890">
    <property type="entry name" value="NON-LTR RETROLELEMENT REVERSE TRANSCRIPTASE-LIKE PROTEIN-RELATED"/>
    <property type="match status" value="1"/>
</dbReference>
<evidence type="ECO:0000313" key="2">
    <source>
        <dbReference type="EMBL" id="KAK3194248.1"/>
    </source>
</evidence>
<dbReference type="InterPro" id="IPR052343">
    <property type="entry name" value="Retrotransposon-Effector_Assoc"/>
</dbReference>
<dbReference type="Proteomes" id="UP001281410">
    <property type="component" value="Unassembled WGS sequence"/>
</dbReference>
<proteinExistence type="predicted"/>